<evidence type="ECO:0000313" key="3">
    <source>
        <dbReference type="Proteomes" id="UP001308005"/>
    </source>
</evidence>
<dbReference type="Proteomes" id="UP001308005">
    <property type="component" value="Unassembled WGS sequence"/>
</dbReference>
<name>A0ABU6CVF0_9GAMM</name>
<dbReference type="Gene3D" id="3.40.630.30">
    <property type="match status" value="1"/>
</dbReference>
<reference evidence="2 3" key="2">
    <citation type="submission" date="2024-01" db="EMBL/GenBank/DDBJ databases">
        <authorList>
            <person name="Xie X."/>
        </authorList>
    </citation>
    <scope>NUCLEOTIDE SEQUENCE [LARGE SCALE GENOMIC DNA]</scope>
    <source>
        <strain evidence="2">SCUT-1</strain>
    </source>
</reference>
<feature type="domain" description="N-acyl amino acid synthase FeeM catalytic core" evidence="1">
    <location>
        <begin position="48"/>
        <end position="157"/>
    </location>
</feature>
<protein>
    <recommendedName>
        <fullName evidence="1">N-acyl amino acid synthase FeeM catalytic core domain-containing protein</fullName>
    </recommendedName>
</protein>
<dbReference type="EMBL" id="JAYMYJ010000067">
    <property type="protein sequence ID" value="MEB4590831.1"/>
    <property type="molecule type" value="Genomic_DNA"/>
</dbReference>
<dbReference type="RefSeq" id="WP_324694203.1">
    <property type="nucleotide sequence ID" value="NZ_JAYMYJ010000067.1"/>
</dbReference>
<comment type="caution">
    <text evidence="2">The sequence shown here is derived from an EMBL/GenBank/DDBJ whole genome shotgun (WGS) entry which is preliminary data.</text>
</comment>
<accession>A0ABU6CVF0</accession>
<reference evidence="3" key="1">
    <citation type="submission" date="2023-07" db="EMBL/GenBank/DDBJ databases">
        <title>The carbon used by Thiothrix.</title>
        <authorList>
            <person name="Chen L."/>
        </authorList>
    </citation>
    <scope>NUCLEOTIDE SEQUENCE [LARGE SCALE GENOMIC DNA]</scope>
</reference>
<sequence>MLDSTSIAPCLPAPLRLAQSPAEIANACQLRKEEYGKLYPSVRVSADDPFHRHAYVVYSCDDDGEVRSTASFIVDSELGLPEDPLFPPEVSHYRKSRKRLMEIGRFVIRDKQSLVKQYYRAAYEVALRRGVDIILIVIRQQHIPLHLKLIGARLLAEDVGESFGSDYKFCCLAWPIQETKPEFFKWTASA</sequence>
<gene>
    <name evidence="2" type="ORF">VSS37_07565</name>
</gene>
<dbReference type="SUPFAM" id="SSF55729">
    <property type="entry name" value="Acyl-CoA N-acyltransferases (Nat)"/>
    <property type="match status" value="1"/>
</dbReference>
<proteinExistence type="predicted"/>
<keyword evidence="3" id="KW-1185">Reference proteome</keyword>
<dbReference type="InterPro" id="IPR054597">
    <property type="entry name" value="FeeM_cat"/>
</dbReference>
<organism evidence="2 3">
    <name type="scientific">Candidatus Thiothrix phosphatis</name>
    <dbReference type="NCBI Taxonomy" id="3112415"/>
    <lineage>
        <taxon>Bacteria</taxon>
        <taxon>Pseudomonadati</taxon>
        <taxon>Pseudomonadota</taxon>
        <taxon>Gammaproteobacteria</taxon>
        <taxon>Thiotrichales</taxon>
        <taxon>Thiotrichaceae</taxon>
        <taxon>Thiothrix</taxon>
    </lineage>
</organism>
<dbReference type="Pfam" id="PF21926">
    <property type="entry name" value="FeeM"/>
    <property type="match status" value="1"/>
</dbReference>
<dbReference type="InterPro" id="IPR016181">
    <property type="entry name" value="Acyl_CoA_acyltransferase"/>
</dbReference>
<evidence type="ECO:0000259" key="1">
    <source>
        <dbReference type="Pfam" id="PF21926"/>
    </source>
</evidence>
<evidence type="ECO:0000313" key="2">
    <source>
        <dbReference type="EMBL" id="MEB4590831.1"/>
    </source>
</evidence>